<gene>
    <name evidence="6" type="ORF">OGAPHI_004080</name>
</gene>
<dbReference type="GO" id="GO:0005739">
    <property type="term" value="C:mitochondrion"/>
    <property type="evidence" value="ECO:0007669"/>
    <property type="project" value="TreeGrafter"/>
</dbReference>
<dbReference type="PANTHER" id="PTHR43765">
    <property type="entry name" value="2-DEHYDROPANTOATE 2-REDUCTASE-RELATED"/>
    <property type="match status" value="1"/>
</dbReference>
<dbReference type="GeneID" id="70236045"/>
<feature type="domain" description="Ketopantoate reductase N-terminal" evidence="4">
    <location>
        <begin position="127"/>
        <end position="269"/>
    </location>
</feature>
<keyword evidence="7" id="KW-1185">Reference proteome</keyword>
<dbReference type="Pfam" id="PF08546">
    <property type="entry name" value="ApbA_C"/>
    <property type="match status" value="1"/>
</dbReference>
<dbReference type="GO" id="GO:0008677">
    <property type="term" value="F:2-dehydropantoate 2-reductase activity"/>
    <property type="evidence" value="ECO:0007669"/>
    <property type="project" value="TreeGrafter"/>
</dbReference>
<dbReference type="InterPro" id="IPR013332">
    <property type="entry name" value="KPR_N"/>
</dbReference>
<comment type="similarity">
    <text evidence="1">Belongs to the ketopantoate reductase family.</text>
</comment>
<dbReference type="Proteomes" id="UP000769157">
    <property type="component" value="Unassembled WGS sequence"/>
</dbReference>
<evidence type="ECO:0000256" key="3">
    <source>
        <dbReference type="ARBA" id="ARBA00023002"/>
    </source>
</evidence>
<dbReference type="GO" id="GO:0050661">
    <property type="term" value="F:NADP binding"/>
    <property type="evidence" value="ECO:0007669"/>
    <property type="project" value="TreeGrafter"/>
</dbReference>
<dbReference type="EMBL" id="JAEUBE010000295">
    <property type="protein sequence ID" value="KAH3665891.1"/>
    <property type="molecule type" value="Genomic_DNA"/>
</dbReference>
<dbReference type="InterPro" id="IPR050838">
    <property type="entry name" value="Ketopantoate_reductase"/>
</dbReference>
<dbReference type="InterPro" id="IPR013328">
    <property type="entry name" value="6PGD_dom2"/>
</dbReference>
<evidence type="ECO:0000259" key="4">
    <source>
        <dbReference type="Pfam" id="PF02558"/>
    </source>
</evidence>
<keyword evidence="2" id="KW-0521">NADP</keyword>
<evidence type="ECO:0000259" key="5">
    <source>
        <dbReference type="Pfam" id="PF08546"/>
    </source>
</evidence>
<name>A0A9P8P6C5_9ASCO</name>
<protein>
    <submittedName>
        <fullName evidence="6">Uncharacterized protein</fullName>
    </submittedName>
</protein>
<keyword evidence="3" id="KW-0560">Oxidoreductase</keyword>
<dbReference type="Gene3D" id="3.40.50.720">
    <property type="entry name" value="NAD(P)-binding Rossmann-like Domain"/>
    <property type="match status" value="1"/>
</dbReference>
<reference evidence="6" key="1">
    <citation type="journal article" date="2021" name="Open Biol.">
        <title>Shared evolutionary footprints suggest mitochondrial oxidative damage underlies multiple complex I losses in fungi.</title>
        <authorList>
            <person name="Schikora-Tamarit M.A."/>
            <person name="Marcet-Houben M."/>
            <person name="Nosek J."/>
            <person name="Gabaldon T."/>
        </authorList>
    </citation>
    <scope>NUCLEOTIDE SEQUENCE</scope>
    <source>
        <strain evidence="6">CBS6075</strain>
    </source>
</reference>
<organism evidence="6 7">
    <name type="scientific">Ogataea philodendri</name>
    <dbReference type="NCBI Taxonomy" id="1378263"/>
    <lineage>
        <taxon>Eukaryota</taxon>
        <taxon>Fungi</taxon>
        <taxon>Dikarya</taxon>
        <taxon>Ascomycota</taxon>
        <taxon>Saccharomycotina</taxon>
        <taxon>Pichiomycetes</taxon>
        <taxon>Pichiales</taxon>
        <taxon>Pichiaceae</taxon>
        <taxon>Ogataea</taxon>
    </lineage>
</organism>
<accession>A0A9P8P6C5</accession>
<dbReference type="Pfam" id="PF02558">
    <property type="entry name" value="ApbA"/>
    <property type="match status" value="1"/>
</dbReference>
<comment type="caution">
    <text evidence="6">The sequence shown here is derived from an EMBL/GenBank/DDBJ whole genome shotgun (WGS) entry which is preliminary data.</text>
</comment>
<dbReference type="SUPFAM" id="SSF48179">
    <property type="entry name" value="6-phosphogluconate dehydrogenase C-terminal domain-like"/>
    <property type="match status" value="1"/>
</dbReference>
<proteinExistence type="inferred from homology"/>
<feature type="domain" description="Ketopantoate reductase C-terminal" evidence="5">
    <location>
        <begin position="316"/>
        <end position="411"/>
    </location>
</feature>
<dbReference type="OrthoDB" id="73846at2759"/>
<evidence type="ECO:0000313" key="7">
    <source>
        <dbReference type="Proteomes" id="UP000769157"/>
    </source>
</evidence>
<evidence type="ECO:0000256" key="2">
    <source>
        <dbReference type="ARBA" id="ARBA00022857"/>
    </source>
</evidence>
<dbReference type="InterPro" id="IPR008927">
    <property type="entry name" value="6-PGluconate_DH-like_C_sf"/>
</dbReference>
<dbReference type="RefSeq" id="XP_046061095.1">
    <property type="nucleotide sequence ID" value="XM_046205119.1"/>
</dbReference>
<reference evidence="6" key="2">
    <citation type="submission" date="2021-01" db="EMBL/GenBank/DDBJ databases">
        <authorList>
            <person name="Schikora-Tamarit M.A."/>
        </authorList>
    </citation>
    <scope>NUCLEOTIDE SEQUENCE</scope>
    <source>
        <strain evidence="6">CBS6075</strain>
    </source>
</reference>
<dbReference type="InterPro" id="IPR013752">
    <property type="entry name" value="KPA_reductase"/>
</dbReference>
<sequence length="453" mass="50610">MVAENIVTFNLEGSLWFAFKVFTIDNRASLKSLSQRTSASSITKCLKSLNAFLKSGLEFNISSSLPGVLPVPVLALTRTPLLVESISGTTLDWTSVKFSLATLTKAFEIFGFNPTSSTRENLDPKLNRVSLFFNSSRLLKSFHDSGSQIKLYNELNKRDPSATVSTFEAFKGVPETSESHVDDLIVSMKTTDFEDQITPYLHRITNKTNVLFVNAPLGSLDSSIKRIWRADSGSVPNIFQAVTTYGLINSTNFDVKYTLPGKMFISAFPSSEKLKNFVRKQELYYPGDILVPSLIKDLIDIPLINAQYCPFKDLFKLQVERLVVDACLNPLGQLLSFDVQALRDTTALNKVIETIIDEAVIAIKASPWFKAVVNSDKTAISVIDRQRLFAIVKQSAKQYGYGSSDMLPDFATNYIVRNSKSRHHAAPVNNLLRNLLISKRRSQQEQNEIPIVK</sequence>
<dbReference type="PANTHER" id="PTHR43765:SF2">
    <property type="entry name" value="2-DEHYDROPANTOATE 2-REDUCTASE"/>
    <property type="match status" value="1"/>
</dbReference>
<evidence type="ECO:0000256" key="1">
    <source>
        <dbReference type="ARBA" id="ARBA00007870"/>
    </source>
</evidence>
<evidence type="ECO:0000313" key="6">
    <source>
        <dbReference type="EMBL" id="KAH3665891.1"/>
    </source>
</evidence>
<dbReference type="AlphaFoldDB" id="A0A9P8P6C5"/>
<dbReference type="Gene3D" id="1.10.1040.10">
    <property type="entry name" value="N-(1-d-carboxylethyl)-l-norvaline Dehydrogenase, domain 2"/>
    <property type="match status" value="1"/>
</dbReference>